<organism evidence="1 2">
    <name type="scientific">Tautonia sociabilis</name>
    <dbReference type="NCBI Taxonomy" id="2080755"/>
    <lineage>
        <taxon>Bacteria</taxon>
        <taxon>Pseudomonadati</taxon>
        <taxon>Planctomycetota</taxon>
        <taxon>Planctomycetia</taxon>
        <taxon>Isosphaerales</taxon>
        <taxon>Isosphaeraceae</taxon>
        <taxon>Tautonia</taxon>
    </lineage>
</organism>
<dbReference type="InterPro" id="IPR014746">
    <property type="entry name" value="Gln_synth/guanido_kin_cat_dom"/>
</dbReference>
<protein>
    <submittedName>
        <fullName evidence="1">Glutamate--cysteine ligase</fullName>
    </submittedName>
</protein>
<accession>A0A432MPP7</accession>
<dbReference type="InterPro" id="IPR050141">
    <property type="entry name" value="GCL_type2/YbdK_subfam"/>
</dbReference>
<keyword evidence="1" id="KW-0436">Ligase</keyword>
<sequence>MSLHLFEAFGVELEYMIVDRQTLAVRPIADLLLSAVSPSGGPEPEVALGPISWSNELAAHVVELKTTEPSPCLSGLADRFQEHVRRIDALLEPMGARLLPSAMHPLMDPAAEARLWPHGFGPVYQAFDRIFDCRGHGWSNLQSMHLNLPFSGDEEFALLHAAIRLVLPILPALAASSPIVEGRPTGLMDNRLEFYRHNCRRVPQVTGRVIPEPAFSQAEYDRRILEPMYDAIAPLDPEGILRFEWLNARGAIARFDRSTIEIRLLDVQECPRADLAIATLVAAAVRALAEERWSSTVAQRSIPVDVLEPILLGCVAEADRALVADRDYLRCFALADAGPMTAIDLWRGLFAALRDDLGPPEDRQPLALILDRGPLARRVVERLGADATPTPEAIRSVYGELCDCLVEDRPFS</sequence>
<evidence type="ECO:0000313" key="2">
    <source>
        <dbReference type="Proteomes" id="UP000280296"/>
    </source>
</evidence>
<dbReference type="Gene3D" id="3.30.590.20">
    <property type="match status" value="1"/>
</dbReference>
<dbReference type="RefSeq" id="WP_126723872.1">
    <property type="nucleotide sequence ID" value="NZ_RYZH01000004.1"/>
</dbReference>
<dbReference type="Proteomes" id="UP000280296">
    <property type="component" value="Unassembled WGS sequence"/>
</dbReference>
<dbReference type="OrthoDB" id="9804786at2"/>
<dbReference type="EMBL" id="RYZH01000004">
    <property type="protein sequence ID" value="RUL89137.1"/>
    <property type="molecule type" value="Genomic_DNA"/>
</dbReference>
<dbReference type="PANTHER" id="PTHR36510">
    <property type="entry name" value="GLUTAMATE--CYSTEINE LIGASE 2-RELATED"/>
    <property type="match status" value="1"/>
</dbReference>
<evidence type="ECO:0000313" key="1">
    <source>
        <dbReference type="EMBL" id="RUL89137.1"/>
    </source>
</evidence>
<dbReference type="InterPro" id="IPR006336">
    <property type="entry name" value="GCS2"/>
</dbReference>
<dbReference type="GO" id="GO:0042398">
    <property type="term" value="P:modified amino acid biosynthetic process"/>
    <property type="evidence" value="ECO:0007669"/>
    <property type="project" value="InterPro"/>
</dbReference>
<dbReference type="GO" id="GO:0004357">
    <property type="term" value="F:glutamate-cysteine ligase activity"/>
    <property type="evidence" value="ECO:0007669"/>
    <property type="project" value="InterPro"/>
</dbReference>
<reference evidence="1 2" key="2">
    <citation type="submission" date="2019-01" db="EMBL/GenBank/DDBJ databases">
        <title>Tautonia sociabilis, a novel thermotolerant planctomycete of Isosphaeraceae family, isolated from a 4000 m deep subterranean habitat.</title>
        <authorList>
            <person name="Kovaleva O.L."/>
            <person name="Elcheninov A.G."/>
            <person name="Van Heerden E."/>
            <person name="Toshchakov S.V."/>
            <person name="Novikov A."/>
            <person name="Bonch-Osmolovskaya E.A."/>
            <person name="Kublanov I.V."/>
        </authorList>
    </citation>
    <scope>NUCLEOTIDE SEQUENCE [LARGE SCALE GENOMIC DNA]</scope>
    <source>
        <strain evidence="1 2">GM2012</strain>
    </source>
</reference>
<keyword evidence="2" id="KW-1185">Reference proteome</keyword>
<reference evidence="1 2" key="1">
    <citation type="submission" date="2018-12" db="EMBL/GenBank/DDBJ databases">
        <authorList>
            <person name="Toschakov S.V."/>
        </authorList>
    </citation>
    <scope>NUCLEOTIDE SEQUENCE [LARGE SCALE GENOMIC DNA]</scope>
    <source>
        <strain evidence="1 2">GM2012</strain>
    </source>
</reference>
<dbReference type="SUPFAM" id="SSF55931">
    <property type="entry name" value="Glutamine synthetase/guanido kinase"/>
    <property type="match status" value="1"/>
</dbReference>
<dbReference type="AlphaFoldDB" id="A0A432MPP7"/>
<name>A0A432MPP7_9BACT</name>
<gene>
    <name evidence="1" type="ORF">TsocGM_03190</name>
</gene>
<proteinExistence type="predicted"/>
<comment type="caution">
    <text evidence="1">The sequence shown here is derived from an EMBL/GenBank/DDBJ whole genome shotgun (WGS) entry which is preliminary data.</text>
</comment>
<dbReference type="PANTHER" id="PTHR36510:SF1">
    <property type="entry name" value="GLUTAMATE--CYSTEINE LIGASE 2-RELATED"/>
    <property type="match status" value="1"/>
</dbReference>
<dbReference type="Pfam" id="PF04107">
    <property type="entry name" value="GCS2"/>
    <property type="match status" value="1"/>
</dbReference>